<reference evidence="10 11" key="1">
    <citation type="journal article" date="2018" name="Nat. Ecol. Evol.">
        <title>Pezizomycetes genomes reveal the molecular basis of ectomycorrhizal truffle lifestyle.</title>
        <authorList>
            <person name="Murat C."/>
            <person name="Payen T."/>
            <person name="Noel B."/>
            <person name="Kuo A."/>
            <person name="Morin E."/>
            <person name="Chen J."/>
            <person name="Kohler A."/>
            <person name="Krizsan K."/>
            <person name="Balestrini R."/>
            <person name="Da Silva C."/>
            <person name="Montanini B."/>
            <person name="Hainaut M."/>
            <person name="Levati E."/>
            <person name="Barry K.W."/>
            <person name="Belfiori B."/>
            <person name="Cichocki N."/>
            <person name="Clum A."/>
            <person name="Dockter R.B."/>
            <person name="Fauchery L."/>
            <person name="Guy J."/>
            <person name="Iotti M."/>
            <person name="Le Tacon F."/>
            <person name="Lindquist E.A."/>
            <person name="Lipzen A."/>
            <person name="Malagnac F."/>
            <person name="Mello A."/>
            <person name="Molinier V."/>
            <person name="Miyauchi S."/>
            <person name="Poulain J."/>
            <person name="Riccioni C."/>
            <person name="Rubini A."/>
            <person name="Sitrit Y."/>
            <person name="Splivallo R."/>
            <person name="Traeger S."/>
            <person name="Wang M."/>
            <person name="Zifcakova L."/>
            <person name="Wipf D."/>
            <person name="Zambonelli A."/>
            <person name="Paolocci F."/>
            <person name="Nowrousian M."/>
            <person name="Ottonello S."/>
            <person name="Baldrian P."/>
            <person name="Spatafora J.W."/>
            <person name="Henrissat B."/>
            <person name="Nagy L.G."/>
            <person name="Aury J.M."/>
            <person name="Wincker P."/>
            <person name="Grigoriev I.V."/>
            <person name="Bonfante P."/>
            <person name="Martin F.M."/>
        </authorList>
    </citation>
    <scope>NUCLEOTIDE SEQUENCE [LARGE SCALE GENOMIC DNA]</scope>
    <source>
        <strain evidence="10 11">ATCC MYA-4762</strain>
    </source>
</reference>
<dbReference type="EMBL" id="ML121536">
    <property type="protein sequence ID" value="RPB25939.1"/>
    <property type="molecule type" value="Genomic_DNA"/>
</dbReference>
<dbReference type="PROSITE" id="PS00972">
    <property type="entry name" value="USP_1"/>
    <property type="match status" value="1"/>
</dbReference>
<dbReference type="Pfam" id="PF00443">
    <property type="entry name" value="UCH"/>
    <property type="match status" value="1"/>
</dbReference>
<sequence length="533" mass="59450">MSVVPVIVSHGGKRYNIELDTSGTGEVFKYQLYSLTGVEPERQKILVKGGQLKDETDLSTLNIKPNHKFMMMGTPSSDTLKTPTQKPVFLEDLTEEQRAKQMGVIPAGLQNLGNTCYMNSTLQALRFVPELQEELLRYKAPAMAEYGLGGANTDLTSALRDLYKQMGSTLTGFPPIAFLQTLRTAFPQFAQRTREGRFEQQDAEECWSQIVSQLRQNLKIQSGTAEAMATTSFVDKYFAGKTTSVLKCDEETPDELPVESEDTFLKLDCHISGTTNAMREGILAGLTEKIEKHSPTLDRGAMYTKTTRVTRLPKYLTCHFVRFYWKREINKKTKIMRKVTFPFELDATEFCSDELKLKLIPVRDKIRNLRKDAFDRERANKRARRNPAGAEDPIRTANRAGNSSVGTALAQMEEEQEAVTRALLSSEAPDWEKEISGLVDPEIVKDDGQNATGLYELLGVVTHQGASSDSGHYCSFVKKKGGDGKTWYFFNDDKVTEVTEVKVEGLAGGGESHSALICLYQAVPITSPVKEDA</sequence>
<dbReference type="PROSITE" id="PS50053">
    <property type="entry name" value="UBIQUITIN_2"/>
    <property type="match status" value="1"/>
</dbReference>
<evidence type="ECO:0000259" key="8">
    <source>
        <dbReference type="PROSITE" id="PS50053"/>
    </source>
</evidence>
<evidence type="ECO:0000256" key="1">
    <source>
        <dbReference type="ARBA" id="ARBA00000707"/>
    </source>
</evidence>
<dbReference type="SUPFAM" id="SSF54001">
    <property type="entry name" value="Cysteine proteinases"/>
    <property type="match status" value="1"/>
</dbReference>
<evidence type="ECO:0000313" key="11">
    <source>
        <dbReference type="Proteomes" id="UP000267821"/>
    </source>
</evidence>
<dbReference type="InParanoid" id="A0A3N4LWI3"/>
<protein>
    <recommendedName>
        <fullName evidence="6">Ubiquitin carboxyl-terminal hydrolase</fullName>
        <ecNumber evidence="6">3.4.19.12</ecNumber>
    </recommendedName>
</protein>
<dbReference type="InterPro" id="IPR029071">
    <property type="entry name" value="Ubiquitin-like_domsf"/>
</dbReference>
<feature type="region of interest" description="Disordered" evidence="7">
    <location>
        <begin position="377"/>
        <end position="405"/>
    </location>
</feature>
<name>A0A3N4LWI3_9PEZI</name>
<evidence type="ECO:0000256" key="3">
    <source>
        <dbReference type="ARBA" id="ARBA00022786"/>
    </source>
</evidence>
<dbReference type="PROSITE" id="PS50235">
    <property type="entry name" value="USP_3"/>
    <property type="match status" value="1"/>
</dbReference>
<keyword evidence="4 6" id="KW-0378">Hydrolase</keyword>
<feature type="domain" description="Ubiquitin-like" evidence="8">
    <location>
        <begin position="1"/>
        <end position="78"/>
    </location>
</feature>
<dbReference type="InterPro" id="IPR044635">
    <property type="entry name" value="UBP14-like"/>
</dbReference>
<dbReference type="CDD" id="cd16104">
    <property type="entry name" value="Ubl_USP14_like"/>
    <property type="match status" value="1"/>
</dbReference>
<dbReference type="PANTHER" id="PTHR43982">
    <property type="entry name" value="UBIQUITIN CARBOXYL-TERMINAL HYDROLASE"/>
    <property type="match status" value="1"/>
</dbReference>
<dbReference type="EC" id="3.4.19.12" evidence="6"/>
<dbReference type="GO" id="GO:0043161">
    <property type="term" value="P:proteasome-mediated ubiquitin-dependent protein catabolic process"/>
    <property type="evidence" value="ECO:0007669"/>
    <property type="project" value="InterPro"/>
</dbReference>
<dbReference type="GO" id="GO:0004843">
    <property type="term" value="F:cysteine-type deubiquitinase activity"/>
    <property type="evidence" value="ECO:0007669"/>
    <property type="project" value="UniProtKB-UniRule"/>
</dbReference>
<dbReference type="InterPro" id="IPR001394">
    <property type="entry name" value="Peptidase_C19_UCH"/>
</dbReference>
<dbReference type="FunCoup" id="A0A3N4LWI3">
    <property type="interactions" value="1114"/>
</dbReference>
<dbReference type="InterPro" id="IPR028889">
    <property type="entry name" value="USP"/>
</dbReference>
<dbReference type="GO" id="GO:0016579">
    <property type="term" value="P:protein deubiquitination"/>
    <property type="evidence" value="ECO:0007669"/>
    <property type="project" value="InterPro"/>
</dbReference>
<dbReference type="CDD" id="cd02657">
    <property type="entry name" value="Peptidase_C19A"/>
    <property type="match status" value="1"/>
</dbReference>
<keyword evidence="2 6" id="KW-0645">Protease</keyword>
<keyword evidence="11" id="KW-1185">Reference proteome</keyword>
<accession>A0A3N4LWI3</accession>
<evidence type="ECO:0000256" key="6">
    <source>
        <dbReference type="RuleBase" id="RU366025"/>
    </source>
</evidence>
<dbReference type="Gene3D" id="3.10.20.90">
    <property type="entry name" value="Phosphatidylinositol 3-kinase Catalytic Subunit, Chain A, domain 1"/>
    <property type="match status" value="1"/>
</dbReference>
<dbReference type="OrthoDB" id="333239at2759"/>
<dbReference type="SMART" id="SM00213">
    <property type="entry name" value="UBQ"/>
    <property type="match status" value="1"/>
</dbReference>
<evidence type="ECO:0000256" key="5">
    <source>
        <dbReference type="ARBA" id="ARBA00022807"/>
    </source>
</evidence>
<evidence type="ECO:0000313" key="10">
    <source>
        <dbReference type="EMBL" id="RPB25939.1"/>
    </source>
</evidence>
<feature type="domain" description="USP" evidence="9">
    <location>
        <begin position="107"/>
        <end position="523"/>
    </location>
</feature>
<dbReference type="InterPro" id="IPR018200">
    <property type="entry name" value="USP_CS"/>
</dbReference>
<dbReference type="PANTHER" id="PTHR43982:SF1">
    <property type="entry name" value="UBIQUITIN CARBOXYL-TERMINAL HYDROLASE 14"/>
    <property type="match status" value="1"/>
</dbReference>
<evidence type="ECO:0000259" key="9">
    <source>
        <dbReference type="PROSITE" id="PS50235"/>
    </source>
</evidence>
<dbReference type="Gene3D" id="3.90.70.10">
    <property type="entry name" value="Cysteine proteinases"/>
    <property type="match status" value="1"/>
</dbReference>
<dbReference type="InterPro" id="IPR038765">
    <property type="entry name" value="Papain-like_cys_pep_sf"/>
</dbReference>
<dbReference type="SUPFAM" id="SSF54236">
    <property type="entry name" value="Ubiquitin-like"/>
    <property type="match status" value="1"/>
</dbReference>
<evidence type="ECO:0000256" key="4">
    <source>
        <dbReference type="ARBA" id="ARBA00022801"/>
    </source>
</evidence>
<dbReference type="GO" id="GO:0070628">
    <property type="term" value="F:proteasome binding"/>
    <property type="evidence" value="ECO:0007669"/>
    <property type="project" value="TreeGrafter"/>
</dbReference>
<dbReference type="GO" id="GO:0061136">
    <property type="term" value="P:regulation of proteasomal protein catabolic process"/>
    <property type="evidence" value="ECO:0007669"/>
    <property type="project" value="TreeGrafter"/>
</dbReference>
<keyword evidence="3 6" id="KW-0833">Ubl conjugation pathway</keyword>
<organism evidence="10 11">
    <name type="scientific">Terfezia boudieri ATCC MYA-4762</name>
    <dbReference type="NCBI Taxonomy" id="1051890"/>
    <lineage>
        <taxon>Eukaryota</taxon>
        <taxon>Fungi</taxon>
        <taxon>Dikarya</taxon>
        <taxon>Ascomycota</taxon>
        <taxon>Pezizomycotina</taxon>
        <taxon>Pezizomycetes</taxon>
        <taxon>Pezizales</taxon>
        <taxon>Pezizaceae</taxon>
        <taxon>Terfezia</taxon>
    </lineage>
</organism>
<gene>
    <name evidence="10" type="ORF">L211DRAFT_861214</name>
</gene>
<dbReference type="PROSITE" id="PS00973">
    <property type="entry name" value="USP_2"/>
    <property type="match status" value="1"/>
</dbReference>
<dbReference type="AlphaFoldDB" id="A0A3N4LWI3"/>
<keyword evidence="5 6" id="KW-0788">Thiol protease</keyword>
<dbReference type="STRING" id="1051890.A0A3N4LWI3"/>
<dbReference type="Proteomes" id="UP000267821">
    <property type="component" value="Unassembled WGS sequence"/>
</dbReference>
<comment type="catalytic activity">
    <reaction evidence="1 6">
        <text>Thiol-dependent hydrolysis of ester, thioester, amide, peptide and isopeptide bonds formed by the C-terminal Gly of ubiquitin (a 76-residue protein attached to proteins as an intracellular targeting signal).</text>
        <dbReference type="EC" id="3.4.19.12"/>
    </reaction>
</comment>
<dbReference type="InterPro" id="IPR000626">
    <property type="entry name" value="Ubiquitin-like_dom"/>
</dbReference>
<comment type="similarity">
    <text evidence="6">Belongs to the peptidase C19 family.</text>
</comment>
<evidence type="ECO:0000256" key="7">
    <source>
        <dbReference type="SAM" id="MobiDB-lite"/>
    </source>
</evidence>
<proteinExistence type="inferred from homology"/>
<dbReference type="Pfam" id="PF00240">
    <property type="entry name" value="ubiquitin"/>
    <property type="match status" value="1"/>
</dbReference>
<evidence type="ECO:0000256" key="2">
    <source>
        <dbReference type="ARBA" id="ARBA00022670"/>
    </source>
</evidence>